<reference evidence="12" key="2">
    <citation type="submission" date="2016-04" db="EMBL/GenBank/DDBJ databases">
        <title>First Complete Genome Sequence of a Subdivision 6 Acidobacterium.</title>
        <authorList>
            <person name="Huang S."/>
            <person name="Vieira S."/>
            <person name="Bunk B."/>
            <person name="Riedel T."/>
            <person name="Sproeer C."/>
            <person name="Overmann J."/>
        </authorList>
    </citation>
    <scope>NUCLEOTIDE SEQUENCE [LARGE SCALE GENOMIC DNA]</scope>
    <source>
        <strain evidence="12">DSM 100886 HEG_-6_39</strain>
    </source>
</reference>
<accession>A0A143PN09</accession>
<evidence type="ECO:0000259" key="10">
    <source>
        <dbReference type="PROSITE" id="PS51278"/>
    </source>
</evidence>
<evidence type="ECO:0000256" key="7">
    <source>
        <dbReference type="ARBA" id="ARBA00048741"/>
    </source>
</evidence>
<name>A0A143PN09_LUTPR</name>
<protein>
    <recommendedName>
        <fullName evidence="3">asparagine synthase (glutamine-hydrolyzing)</fullName>
        <ecNumber evidence="3">6.3.5.4</ecNumber>
    </recommendedName>
</protein>
<evidence type="ECO:0000256" key="9">
    <source>
        <dbReference type="PIRSR" id="PIRSR001589-3"/>
    </source>
</evidence>
<organism evidence="11 12">
    <name type="scientific">Luteitalea pratensis</name>
    <dbReference type="NCBI Taxonomy" id="1855912"/>
    <lineage>
        <taxon>Bacteria</taxon>
        <taxon>Pseudomonadati</taxon>
        <taxon>Acidobacteriota</taxon>
        <taxon>Vicinamibacteria</taxon>
        <taxon>Vicinamibacterales</taxon>
        <taxon>Vicinamibacteraceae</taxon>
        <taxon>Luteitalea</taxon>
    </lineage>
</organism>
<evidence type="ECO:0000256" key="4">
    <source>
        <dbReference type="ARBA" id="ARBA00022741"/>
    </source>
</evidence>
<dbReference type="PATRIC" id="fig|1813736.3.peg.3288"/>
<keyword evidence="11" id="KW-0436">Ligase</keyword>
<sequence>MAGTLCHRGPDADGFWHDAGLGFAHRRLSVIDVSEAGRQPIGSEDGRIQVCYNGEIYNFAAIREELLARGHRFASATDTEVIAHAWEEWGPEAVRRFNGMFAFAVWDRCARRLWLVRDRLGVKPLYYAVADGRLLFGSEIKALLAVPGVSRTLDPVALDAFLALNYVPGPRTIWREVRQVPPGHLLSATAEGHSLESWWDVRFGRDLFTDRNQAIEEIRALCDDAVRMRLVSDVPLGAFLSGGLDSSAVVHFMRPRHVGPLHTFSVRFGEASFDEGPFAALVGKRYDLTHHEVVCQAGDVPACLDRLVWHADGPVADISMVPMYKLAEATRQHVTVVLSGDGGDEVFGGYAIYHADRAAHVWRALPRWFRERLVRPLVDALPASTGKMTVDYALRQFVAGAGNAPEKAHYSWRTICTADERAGLLRPDVREAAAREQAPEAPFLAAYLASGAPELMDRLFYVDLKTFLVDSILPKVDRTTMAFGLEARTPWLDYRLVELGARLPWRWKLRGRDTKVIFKDAMRGLVPDAIVRRQKAGFHAPLAAWFRGPLRPLLQDVLSPASLRVLPELQPAPVQTMLDAHVSGRANHAFKLWGLVTLVRWAHAWRH</sequence>
<dbReference type="SUPFAM" id="SSF56235">
    <property type="entry name" value="N-terminal nucleophile aminohydrolases (Ntn hydrolases)"/>
    <property type="match status" value="1"/>
</dbReference>
<dbReference type="GO" id="GO:0005829">
    <property type="term" value="C:cytosol"/>
    <property type="evidence" value="ECO:0007669"/>
    <property type="project" value="TreeGrafter"/>
</dbReference>
<dbReference type="Pfam" id="PF00733">
    <property type="entry name" value="Asn_synthase"/>
    <property type="match status" value="1"/>
</dbReference>
<feature type="domain" description="Glutamine amidotransferase type-2" evidence="10">
    <location>
        <begin position="1"/>
        <end position="191"/>
    </location>
</feature>
<gene>
    <name evidence="11" type="primary">asnB_1</name>
    <name evidence="11" type="ORF">LuPra_03088</name>
</gene>
<dbReference type="Proteomes" id="UP000076079">
    <property type="component" value="Chromosome"/>
</dbReference>
<proteinExistence type="inferred from homology"/>
<evidence type="ECO:0000256" key="1">
    <source>
        <dbReference type="ARBA" id="ARBA00005187"/>
    </source>
</evidence>
<dbReference type="GO" id="GO:0004066">
    <property type="term" value="F:asparagine synthase (glutamine-hydrolyzing) activity"/>
    <property type="evidence" value="ECO:0007669"/>
    <property type="project" value="UniProtKB-EC"/>
</dbReference>
<evidence type="ECO:0000313" key="11">
    <source>
        <dbReference type="EMBL" id="AMY09861.1"/>
    </source>
</evidence>
<dbReference type="PIRSF" id="PIRSF001589">
    <property type="entry name" value="Asn_synthetase_glu-h"/>
    <property type="match status" value="1"/>
</dbReference>
<dbReference type="PROSITE" id="PS51278">
    <property type="entry name" value="GATASE_TYPE_2"/>
    <property type="match status" value="1"/>
</dbReference>
<reference evidence="11 12" key="1">
    <citation type="journal article" date="2016" name="Genome Announc.">
        <title>First Complete Genome Sequence of a Subdivision 6 Acidobacterium Strain.</title>
        <authorList>
            <person name="Huang S."/>
            <person name="Vieira S."/>
            <person name="Bunk B."/>
            <person name="Riedel T."/>
            <person name="Sproer C."/>
            <person name="Overmann J."/>
        </authorList>
    </citation>
    <scope>NUCLEOTIDE SEQUENCE [LARGE SCALE GENOMIC DNA]</scope>
    <source>
        <strain evidence="12">DSM 100886 HEG_-6_39</strain>
    </source>
</reference>
<evidence type="ECO:0000256" key="3">
    <source>
        <dbReference type="ARBA" id="ARBA00012737"/>
    </source>
</evidence>
<dbReference type="KEGG" id="abac:LuPra_03088"/>
<keyword evidence="6" id="KW-0315">Glutamine amidotransferase</keyword>
<feature type="binding site" evidence="8">
    <location>
        <position position="78"/>
    </location>
    <ligand>
        <name>L-glutamine</name>
        <dbReference type="ChEBI" id="CHEBI:58359"/>
    </ligand>
</feature>
<dbReference type="InterPro" id="IPR001962">
    <property type="entry name" value="Asn_synthase"/>
</dbReference>
<dbReference type="EC" id="6.3.5.4" evidence="3"/>
<dbReference type="PANTHER" id="PTHR43284">
    <property type="entry name" value="ASPARAGINE SYNTHETASE (GLUTAMINE-HYDROLYZING)"/>
    <property type="match status" value="1"/>
</dbReference>
<dbReference type="InterPro" id="IPR006426">
    <property type="entry name" value="Asn_synth_AEB"/>
</dbReference>
<dbReference type="InterPro" id="IPR051786">
    <property type="entry name" value="ASN_synthetase/amidase"/>
</dbReference>
<comment type="catalytic activity">
    <reaction evidence="7">
        <text>L-aspartate + L-glutamine + ATP + H2O = L-asparagine + L-glutamate + AMP + diphosphate + H(+)</text>
        <dbReference type="Rhea" id="RHEA:12228"/>
        <dbReference type="ChEBI" id="CHEBI:15377"/>
        <dbReference type="ChEBI" id="CHEBI:15378"/>
        <dbReference type="ChEBI" id="CHEBI:29985"/>
        <dbReference type="ChEBI" id="CHEBI:29991"/>
        <dbReference type="ChEBI" id="CHEBI:30616"/>
        <dbReference type="ChEBI" id="CHEBI:33019"/>
        <dbReference type="ChEBI" id="CHEBI:58048"/>
        <dbReference type="ChEBI" id="CHEBI:58359"/>
        <dbReference type="ChEBI" id="CHEBI:456215"/>
        <dbReference type="EC" id="6.3.5.4"/>
    </reaction>
</comment>
<dbReference type="GO" id="GO:0006529">
    <property type="term" value="P:asparagine biosynthetic process"/>
    <property type="evidence" value="ECO:0007669"/>
    <property type="project" value="InterPro"/>
</dbReference>
<evidence type="ECO:0000256" key="6">
    <source>
        <dbReference type="ARBA" id="ARBA00022962"/>
    </source>
</evidence>
<dbReference type="InterPro" id="IPR033738">
    <property type="entry name" value="AsnB_N"/>
</dbReference>
<dbReference type="InterPro" id="IPR029055">
    <property type="entry name" value="Ntn_hydrolases_N"/>
</dbReference>
<dbReference type="EMBL" id="CP015136">
    <property type="protein sequence ID" value="AMY09861.1"/>
    <property type="molecule type" value="Genomic_DNA"/>
</dbReference>
<comment type="pathway">
    <text evidence="1">Amino-acid biosynthesis; L-asparagine biosynthesis; L-asparagine from L-aspartate (L-Gln route): step 1/1.</text>
</comment>
<feature type="binding site" evidence="8">
    <location>
        <begin position="339"/>
        <end position="340"/>
    </location>
    <ligand>
        <name>ATP</name>
        <dbReference type="ChEBI" id="CHEBI:30616"/>
    </ligand>
</feature>
<evidence type="ECO:0000313" key="12">
    <source>
        <dbReference type="Proteomes" id="UP000076079"/>
    </source>
</evidence>
<dbReference type="NCBIfam" id="TIGR01536">
    <property type="entry name" value="asn_synth_AEB"/>
    <property type="match status" value="1"/>
</dbReference>
<evidence type="ECO:0000256" key="8">
    <source>
        <dbReference type="PIRSR" id="PIRSR001589-2"/>
    </source>
</evidence>
<evidence type="ECO:0000256" key="5">
    <source>
        <dbReference type="ARBA" id="ARBA00022840"/>
    </source>
</evidence>
<dbReference type="InterPro" id="IPR017932">
    <property type="entry name" value="GATase_2_dom"/>
</dbReference>
<dbReference type="STRING" id="1855912.LuPra_03088"/>
<dbReference type="SUPFAM" id="SSF52402">
    <property type="entry name" value="Adenine nucleotide alpha hydrolases-like"/>
    <property type="match status" value="1"/>
</dbReference>
<feature type="binding site" evidence="8">
    <location>
        <position position="266"/>
    </location>
    <ligand>
        <name>ATP</name>
        <dbReference type="ChEBI" id="CHEBI:30616"/>
    </ligand>
</feature>
<keyword evidence="4 8" id="KW-0547">Nucleotide-binding</keyword>
<dbReference type="CDD" id="cd00712">
    <property type="entry name" value="AsnB"/>
    <property type="match status" value="1"/>
</dbReference>
<feature type="site" description="Important for beta-aspartyl-AMP intermediate formation" evidence="9">
    <location>
        <position position="341"/>
    </location>
</feature>
<dbReference type="CDD" id="cd01991">
    <property type="entry name" value="Asn_synthase_B_C"/>
    <property type="match status" value="1"/>
</dbReference>
<keyword evidence="5 8" id="KW-0067">ATP-binding</keyword>
<dbReference type="Pfam" id="PF13537">
    <property type="entry name" value="GATase_7"/>
    <property type="match status" value="1"/>
</dbReference>
<dbReference type="AlphaFoldDB" id="A0A143PN09"/>
<comment type="similarity">
    <text evidence="2">Belongs to the asparagine synthetase family.</text>
</comment>
<evidence type="ECO:0000256" key="2">
    <source>
        <dbReference type="ARBA" id="ARBA00005752"/>
    </source>
</evidence>
<dbReference type="Gene3D" id="3.60.20.10">
    <property type="entry name" value="Glutamine Phosphoribosylpyrophosphate, subunit 1, domain 1"/>
    <property type="match status" value="1"/>
</dbReference>
<dbReference type="GO" id="GO:0005524">
    <property type="term" value="F:ATP binding"/>
    <property type="evidence" value="ECO:0007669"/>
    <property type="project" value="UniProtKB-KW"/>
</dbReference>
<keyword evidence="12" id="KW-1185">Reference proteome</keyword>
<dbReference type="Gene3D" id="3.40.50.620">
    <property type="entry name" value="HUPs"/>
    <property type="match status" value="2"/>
</dbReference>
<dbReference type="InterPro" id="IPR014729">
    <property type="entry name" value="Rossmann-like_a/b/a_fold"/>
</dbReference>
<dbReference type="PANTHER" id="PTHR43284:SF1">
    <property type="entry name" value="ASPARAGINE SYNTHETASE"/>
    <property type="match status" value="1"/>
</dbReference>